<gene>
    <name evidence="1" type="ORF">CT0861_13207</name>
</gene>
<keyword evidence="2" id="KW-1185">Reference proteome</keyword>
<dbReference type="Proteomes" id="UP000076552">
    <property type="component" value="Unassembled WGS sequence"/>
</dbReference>
<proteinExistence type="predicted"/>
<dbReference type="AlphaFoldDB" id="A0A161VR73"/>
<evidence type="ECO:0000313" key="2">
    <source>
        <dbReference type="Proteomes" id="UP000076552"/>
    </source>
</evidence>
<reference evidence="1 2" key="1">
    <citation type="submission" date="2015-06" db="EMBL/GenBank/DDBJ databases">
        <title>Survival trade-offs in plant roots during colonization by closely related pathogenic and mutualistic fungi.</title>
        <authorList>
            <person name="Hacquard S."/>
            <person name="Kracher B."/>
            <person name="Hiruma K."/>
            <person name="Weinman A."/>
            <person name="Muench P."/>
            <person name="Garrido Oter R."/>
            <person name="Ver Loren van Themaat E."/>
            <person name="Dallerey J.-F."/>
            <person name="Damm U."/>
            <person name="Henrissat B."/>
            <person name="Lespinet O."/>
            <person name="Thon M."/>
            <person name="Kemen E."/>
            <person name="McHardy A.C."/>
            <person name="Schulze-Lefert P."/>
            <person name="O'Connell R.J."/>
        </authorList>
    </citation>
    <scope>NUCLEOTIDE SEQUENCE [LARGE SCALE GENOMIC DNA]</scope>
    <source>
        <strain evidence="1 2">0861</strain>
    </source>
</reference>
<protein>
    <submittedName>
        <fullName evidence="1">Uncharacterized protein</fullName>
    </submittedName>
</protein>
<organism evidence="1 2">
    <name type="scientific">Colletotrichum tofieldiae</name>
    <dbReference type="NCBI Taxonomy" id="708197"/>
    <lineage>
        <taxon>Eukaryota</taxon>
        <taxon>Fungi</taxon>
        <taxon>Dikarya</taxon>
        <taxon>Ascomycota</taxon>
        <taxon>Pezizomycotina</taxon>
        <taxon>Sordariomycetes</taxon>
        <taxon>Hypocreomycetidae</taxon>
        <taxon>Glomerellales</taxon>
        <taxon>Glomerellaceae</taxon>
        <taxon>Colletotrichum</taxon>
        <taxon>Colletotrichum spaethianum species complex</taxon>
    </lineage>
</organism>
<dbReference type="EMBL" id="LFIV01000042">
    <property type="protein sequence ID" value="KZL73645.1"/>
    <property type="molecule type" value="Genomic_DNA"/>
</dbReference>
<comment type="caution">
    <text evidence="1">The sequence shown here is derived from an EMBL/GenBank/DDBJ whole genome shotgun (WGS) entry which is preliminary data.</text>
</comment>
<evidence type="ECO:0000313" key="1">
    <source>
        <dbReference type="EMBL" id="KZL73645.1"/>
    </source>
</evidence>
<name>A0A161VR73_9PEZI</name>
<accession>A0A161VR73</accession>
<sequence length="97" mass="10512">MGGSSILLGEKQTSRRAAALPLCVDVNGWVQSAQEPAESRSLEGALPLQCHWSATKQGKGPRHLEWSSNSSILNPGREDAEMLPRSFSMSYSLARLS</sequence>